<dbReference type="InterPro" id="IPR000477">
    <property type="entry name" value="RT_dom"/>
</dbReference>
<keyword evidence="3" id="KW-1185">Reference proteome</keyword>
<dbReference type="PROSITE" id="PS50878">
    <property type="entry name" value="RT_POL"/>
    <property type="match status" value="1"/>
</dbReference>
<dbReference type="CDD" id="cd01650">
    <property type="entry name" value="RT_nLTR_like"/>
    <property type="match status" value="1"/>
</dbReference>
<dbReference type="InterPro" id="IPR052560">
    <property type="entry name" value="RdDP_mobile_element"/>
</dbReference>
<dbReference type="OrthoDB" id="10066052at2759"/>
<protein>
    <submittedName>
        <fullName evidence="2">Probable RNA-directed DNA polymerase from transposon BS</fullName>
    </submittedName>
</protein>
<proteinExistence type="predicted"/>
<dbReference type="PANTHER" id="PTHR36688:SF1">
    <property type="entry name" value="ENDONUCLEASE_EXONUCLEASE_PHOSPHATASE DOMAIN-CONTAINING PROTEIN"/>
    <property type="match status" value="1"/>
</dbReference>
<dbReference type="Pfam" id="PF00078">
    <property type="entry name" value="RVT_1"/>
    <property type="match status" value="2"/>
</dbReference>
<sequence length="408" mass="46325">MLTLPPHDIAHISRMEEEVLQKTSLEPKDDLAPVSLSEVQTLVKSLNTRKAPGLDGISNKAIKCFYIPLLSLLVAIFNACIKNCYFPPAWKEAEVIGIHKPGKPRDLPASYRPISLLSGLGKLFEKILKTRLSDHLLGKGLIIDEQFGFRPAHSCPQQVLRLVEYVSEGFETERSTVAVFFDVAKAFDRQTDISHLGMSALTRQDVLSEQEFLKAPPSPLLYSAYTNDVPRPSSSGVQLALFADDTALFYGNRNRSTRFTLLPLQRAIDELGQWFRKWRIEVNPDKSAAIQFKYGKIRSRLIVDKNTPNLKMLDAIIPWQRNYKYLGVTLDKNLHFRDHIERVRNTALFYKARLGTMLGRKSKLSRRNKRTIYKMCIRTVMTYASPVFAHAVPKALHRLNLACTLKGS</sequence>
<gene>
    <name evidence="2" type="primary">RTase</name>
    <name evidence="2" type="ORF">EVAR_50220_1</name>
</gene>
<reference evidence="2 3" key="1">
    <citation type="journal article" date="2019" name="Commun. Biol.">
        <title>The bagworm genome reveals a unique fibroin gene that provides high tensile strength.</title>
        <authorList>
            <person name="Kono N."/>
            <person name="Nakamura H."/>
            <person name="Ohtoshi R."/>
            <person name="Tomita M."/>
            <person name="Numata K."/>
            <person name="Arakawa K."/>
        </authorList>
    </citation>
    <scope>NUCLEOTIDE SEQUENCE [LARGE SCALE GENOMIC DNA]</scope>
</reference>
<evidence type="ECO:0000313" key="3">
    <source>
        <dbReference type="Proteomes" id="UP000299102"/>
    </source>
</evidence>
<accession>A0A4C1WY22</accession>
<name>A0A4C1WY22_EUMVA</name>
<dbReference type="AlphaFoldDB" id="A0A4C1WY22"/>
<keyword evidence="2" id="KW-0808">Transferase</keyword>
<dbReference type="Proteomes" id="UP000299102">
    <property type="component" value="Unassembled WGS sequence"/>
</dbReference>
<dbReference type="EMBL" id="BGZK01000678">
    <property type="protein sequence ID" value="GBP55803.1"/>
    <property type="molecule type" value="Genomic_DNA"/>
</dbReference>
<organism evidence="2 3">
    <name type="scientific">Eumeta variegata</name>
    <name type="common">Bagworm moth</name>
    <name type="synonym">Eumeta japonica</name>
    <dbReference type="NCBI Taxonomy" id="151549"/>
    <lineage>
        <taxon>Eukaryota</taxon>
        <taxon>Metazoa</taxon>
        <taxon>Ecdysozoa</taxon>
        <taxon>Arthropoda</taxon>
        <taxon>Hexapoda</taxon>
        <taxon>Insecta</taxon>
        <taxon>Pterygota</taxon>
        <taxon>Neoptera</taxon>
        <taxon>Endopterygota</taxon>
        <taxon>Lepidoptera</taxon>
        <taxon>Glossata</taxon>
        <taxon>Ditrysia</taxon>
        <taxon>Tineoidea</taxon>
        <taxon>Psychidae</taxon>
        <taxon>Oiketicinae</taxon>
        <taxon>Eumeta</taxon>
    </lineage>
</organism>
<feature type="domain" description="Reverse transcriptase" evidence="1">
    <location>
        <begin position="79"/>
        <end position="330"/>
    </location>
</feature>
<dbReference type="GO" id="GO:0003964">
    <property type="term" value="F:RNA-directed DNA polymerase activity"/>
    <property type="evidence" value="ECO:0007669"/>
    <property type="project" value="UniProtKB-KW"/>
</dbReference>
<evidence type="ECO:0000259" key="1">
    <source>
        <dbReference type="PROSITE" id="PS50878"/>
    </source>
</evidence>
<dbReference type="PANTHER" id="PTHR36688">
    <property type="entry name" value="ENDO/EXONUCLEASE/PHOSPHATASE DOMAIN-CONTAINING PROTEIN"/>
    <property type="match status" value="1"/>
</dbReference>
<evidence type="ECO:0000313" key="2">
    <source>
        <dbReference type="EMBL" id="GBP55803.1"/>
    </source>
</evidence>
<keyword evidence="2" id="KW-0695">RNA-directed DNA polymerase</keyword>
<keyword evidence="2" id="KW-0548">Nucleotidyltransferase</keyword>
<comment type="caution">
    <text evidence="2">The sequence shown here is derived from an EMBL/GenBank/DDBJ whole genome shotgun (WGS) entry which is preliminary data.</text>
</comment>